<evidence type="ECO:0000313" key="2">
    <source>
        <dbReference type="Proteomes" id="UP000366945"/>
    </source>
</evidence>
<name>A0A5E4S014_9BURK</name>
<sequence>MDWSQEGIDALSLETLTKAFPESLRSEVGVVSNLMRSYKIGSHGLAVMVGGQSLQIPYRVYYAPDESLFANLNDVQSVMYACMLTRNPDGYVRQRQVQRLAESSAPWVAPFVAQLCGEYVIEILSAVEASIPSMDHAVYGAFFRENPQFFRATRDRMISYWDCYYRSRYQRASDYVGFRLFDQFKNWADSAALGTTTH</sequence>
<gene>
    <name evidence="1" type="ORF">PPN31114_00476</name>
</gene>
<dbReference type="GeneID" id="300402542"/>
<dbReference type="AlphaFoldDB" id="A0A5E4S014"/>
<protein>
    <submittedName>
        <fullName evidence="1">Uncharacterized protein</fullName>
    </submittedName>
</protein>
<reference evidence="1 2" key="1">
    <citation type="submission" date="2019-08" db="EMBL/GenBank/DDBJ databases">
        <authorList>
            <person name="Peeters C."/>
        </authorList>
    </citation>
    <scope>NUCLEOTIDE SEQUENCE [LARGE SCALE GENOMIC DNA]</scope>
    <source>
        <strain evidence="1 2">LMG 31114</strain>
    </source>
</reference>
<organism evidence="1 2">
    <name type="scientific">Pandoraea pneumonica</name>
    <dbReference type="NCBI Taxonomy" id="2508299"/>
    <lineage>
        <taxon>Bacteria</taxon>
        <taxon>Pseudomonadati</taxon>
        <taxon>Pseudomonadota</taxon>
        <taxon>Betaproteobacteria</taxon>
        <taxon>Burkholderiales</taxon>
        <taxon>Burkholderiaceae</taxon>
        <taxon>Pandoraea</taxon>
    </lineage>
</organism>
<accession>A0A5E4S014</accession>
<dbReference type="Proteomes" id="UP000366945">
    <property type="component" value="Unassembled WGS sequence"/>
</dbReference>
<evidence type="ECO:0000313" key="1">
    <source>
        <dbReference type="EMBL" id="VVD68451.1"/>
    </source>
</evidence>
<proteinExistence type="predicted"/>
<dbReference type="EMBL" id="CABPSK010000001">
    <property type="protein sequence ID" value="VVD68451.1"/>
    <property type="molecule type" value="Genomic_DNA"/>
</dbReference>
<dbReference type="RefSeq" id="WP_246182369.1">
    <property type="nucleotide sequence ID" value="NZ_CABPSK010000001.1"/>
</dbReference>
<keyword evidence="2" id="KW-1185">Reference proteome</keyword>